<gene>
    <name evidence="3" type="ORF">ATL40_1850</name>
</gene>
<evidence type="ECO:0000313" key="4">
    <source>
        <dbReference type="Proteomes" id="UP000224915"/>
    </source>
</evidence>
<keyword evidence="3" id="KW-0418">Kinase</keyword>
<comment type="caution">
    <text evidence="3">The sequence shown here is derived from an EMBL/GenBank/DDBJ whole genome shotgun (WGS) entry which is preliminary data.</text>
</comment>
<evidence type="ECO:0000313" key="3">
    <source>
        <dbReference type="EMBL" id="PFG20253.1"/>
    </source>
</evidence>
<name>A0A2A9D0T1_9MICO</name>
<dbReference type="PANTHER" id="PTHR18964:SF149">
    <property type="entry name" value="BIFUNCTIONAL UDP-N-ACETYLGLUCOSAMINE 2-EPIMERASE_N-ACETYLMANNOSAMINE KINASE"/>
    <property type="match status" value="1"/>
</dbReference>
<dbReference type="GO" id="GO:0003700">
    <property type="term" value="F:DNA-binding transcription factor activity"/>
    <property type="evidence" value="ECO:0007669"/>
    <property type="project" value="InterPro"/>
</dbReference>
<dbReference type="Gene3D" id="1.10.10.10">
    <property type="entry name" value="Winged helix-like DNA-binding domain superfamily/Winged helix DNA-binding domain"/>
    <property type="match status" value="1"/>
</dbReference>
<dbReference type="OrthoDB" id="9810372at2"/>
<proteinExistence type="inferred from homology"/>
<dbReference type="GO" id="GO:0016301">
    <property type="term" value="F:kinase activity"/>
    <property type="evidence" value="ECO:0007669"/>
    <property type="project" value="UniProtKB-KW"/>
</dbReference>
<dbReference type="SUPFAM" id="SSF53067">
    <property type="entry name" value="Actin-like ATPase domain"/>
    <property type="match status" value="1"/>
</dbReference>
<dbReference type="InterPro" id="IPR036388">
    <property type="entry name" value="WH-like_DNA-bd_sf"/>
</dbReference>
<dbReference type="AlphaFoldDB" id="A0A2A9D0T1"/>
<dbReference type="PROSITE" id="PS01125">
    <property type="entry name" value="ROK"/>
    <property type="match status" value="1"/>
</dbReference>
<dbReference type="InterPro" id="IPR000835">
    <property type="entry name" value="HTH_MarR-typ"/>
</dbReference>
<keyword evidence="4" id="KW-1185">Reference proteome</keyword>
<dbReference type="SUPFAM" id="SSF46785">
    <property type="entry name" value="Winged helix' DNA-binding domain"/>
    <property type="match status" value="1"/>
</dbReference>
<dbReference type="EMBL" id="PDJD01000001">
    <property type="protein sequence ID" value="PFG20253.1"/>
    <property type="molecule type" value="Genomic_DNA"/>
</dbReference>
<evidence type="ECO:0000256" key="1">
    <source>
        <dbReference type="ARBA" id="ARBA00006479"/>
    </source>
</evidence>
<dbReference type="PANTHER" id="PTHR18964">
    <property type="entry name" value="ROK (REPRESSOR, ORF, KINASE) FAMILY"/>
    <property type="match status" value="1"/>
</dbReference>
<accession>A0A2A9D0T1</accession>
<feature type="domain" description="HTH marR-type" evidence="2">
    <location>
        <begin position="27"/>
        <end position="78"/>
    </location>
</feature>
<sequence>MSTTPTLRPLRPMAKLLPEAARRHNRALVLQTLLRTEGLSRADVARATGLTRVTVSDLVADLIADGMVTESGPQEGRRPGKPATVLSVDATSRYAIGLDLADHARFRGALLGIDGRVIVRAERPLGDARGEDALALATELARELAQAAQAHSRPLLGVGVGSPGVVDPSGTVHSAPNLRWSDVPLQAHLAQALGAPAVVVNDAHAAVLAEHGAGEGSPDMMLVAIGHGVGAGLIVGGTPVLGARSAAGEIGHVTIGSDVGPLCACGKHGCLEAWASVPRITRALADAGADAGARTQVLRAAGERLGMALAPVIGALDLDQIVLSGPQELLLGEVLETTRATLLERTRFHDHVTVRMSELGEDIVLRGAGAAIVTHLLGVS</sequence>
<dbReference type="InterPro" id="IPR049874">
    <property type="entry name" value="ROK_cs"/>
</dbReference>
<evidence type="ECO:0000259" key="2">
    <source>
        <dbReference type="Pfam" id="PF12802"/>
    </source>
</evidence>
<dbReference type="Gene3D" id="3.30.420.40">
    <property type="match status" value="2"/>
</dbReference>
<keyword evidence="3" id="KW-0808">Transferase</keyword>
<dbReference type="Pfam" id="PF00480">
    <property type="entry name" value="ROK"/>
    <property type="match status" value="1"/>
</dbReference>
<organism evidence="3 4">
    <name type="scientific">Serinibacter salmoneus</name>
    <dbReference type="NCBI Taxonomy" id="556530"/>
    <lineage>
        <taxon>Bacteria</taxon>
        <taxon>Bacillati</taxon>
        <taxon>Actinomycetota</taxon>
        <taxon>Actinomycetes</taxon>
        <taxon>Micrococcales</taxon>
        <taxon>Beutenbergiaceae</taxon>
        <taxon>Serinibacter</taxon>
    </lineage>
</organism>
<protein>
    <submittedName>
        <fullName evidence="3">Putative NBD/HSP70 family sugar kinase</fullName>
    </submittedName>
</protein>
<dbReference type="InterPro" id="IPR000600">
    <property type="entry name" value="ROK"/>
</dbReference>
<dbReference type="Pfam" id="PF12802">
    <property type="entry name" value="MarR_2"/>
    <property type="match status" value="1"/>
</dbReference>
<comment type="similarity">
    <text evidence="1">Belongs to the ROK (NagC/XylR) family.</text>
</comment>
<reference evidence="3 4" key="1">
    <citation type="submission" date="2017-10" db="EMBL/GenBank/DDBJ databases">
        <title>Sequencing the genomes of 1000 actinobacteria strains.</title>
        <authorList>
            <person name="Klenk H.-P."/>
        </authorList>
    </citation>
    <scope>NUCLEOTIDE SEQUENCE [LARGE SCALE GENOMIC DNA]</scope>
    <source>
        <strain evidence="3 4">DSM 21801</strain>
    </source>
</reference>
<dbReference type="InterPro" id="IPR036390">
    <property type="entry name" value="WH_DNA-bd_sf"/>
</dbReference>
<dbReference type="InterPro" id="IPR043129">
    <property type="entry name" value="ATPase_NBD"/>
</dbReference>
<dbReference type="RefSeq" id="WP_098469263.1">
    <property type="nucleotide sequence ID" value="NZ_PDJD01000001.1"/>
</dbReference>
<dbReference type="Proteomes" id="UP000224915">
    <property type="component" value="Unassembled WGS sequence"/>
</dbReference>